<dbReference type="PROSITE" id="PS50097">
    <property type="entry name" value="BTB"/>
    <property type="match status" value="1"/>
</dbReference>
<feature type="domain" description="BTB" evidence="1">
    <location>
        <begin position="22"/>
        <end position="89"/>
    </location>
</feature>
<dbReference type="SMART" id="SM00225">
    <property type="entry name" value="BTB"/>
    <property type="match status" value="1"/>
</dbReference>
<evidence type="ECO:0000259" key="1">
    <source>
        <dbReference type="PROSITE" id="PS50097"/>
    </source>
</evidence>
<dbReference type="Proteomes" id="UP000492821">
    <property type="component" value="Unassembled WGS sequence"/>
</dbReference>
<evidence type="ECO:0000313" key="2">
    <source>
        <dbReference type="Proteomes" id="UP000492821"/>
    </source>
</evidence>
<reference evidence="2" key="1">
    <citation type="journal article" date="2013" name="Genetics">
        <title>The draft genome and transcriptome of Panagrellus redivivus are shaped by the harsh demands of a free-living lifestyle.</title>
        <authorList>
            <person name="Srinivasan J."/>
            <person name="Dillman A.R."/>
            <person name="Macchietto M.G."/>
            <person name="Heikkinen L."/>
            <person name="Lakso M."/>
            <person name="Fracchia K.M."/>
            <person name="Antoshechkin I."/>
            <person name="Mortazavi A."/>
            <person name="Wong G."/>
            <person name="Sternberg P.W."/>
        </authorList>
    </citation>
    <scope>NUCLEOTIDE SEQUENCE [LARGE SCALE GENOMIC DNA]</scope>
    <source>
        <strain evidence="2">MT8872</strain>
    </source>
</reference>
<reference evidence="3" key="2">
    <citation type="submission" date="2020-10" db="UniProtKB">
        <authorList>
            <consortium name="WormBaseParasite"/>
        </authorList>
    </citation>
    <scope>IDENTIFICATION</scope>
</reference>
<dbReference type="PANTHER" id="PTHR46306">
    <property type="entry name" value="BTB/POZ DOMAIN-CONTAINING PROTEIN 9"/>
    <property type="match status" value="1"/>
</dbReference>
<dbReference type="SUPFAM" id="SSF54695">
    <property type="entry name" value="POZ domain"/>
    <property type="match status" value="1"/>
</dbReference>
<accession>A0A7E4V2M7</accession>
<dbReference type="InterPro" id="IPR000210">
    <property type="entry name" value="BTB/POZ_dom"/>
</dbReference>
<dbReference type="GO" id="GO:0005737">
    <property type="term" value="C:cytoplasm"/>
    <property type="evidence" value="ECO:0007669"/>
    <property type="project" value="TreeGrafter"/>
</dbReference>
<dbReference type="Gene3D" id="3.30.710.10">
    <property type="entry name" value="Potassium Channel Kv1.1, Chain A"/>
    <property type="match status" value="1"/>
</dbReference>
<sequence length="241" mass="27429">MTKGANRLIEQIGNFYLNEELSDVTIVVEGVKLPVHRFVLVLRCEYFKTMFESGMIESTSNRVEIRETPIDVVKTVLKWIYTGTIHLTAITSAFGILRLTHMYQIKELVDDIVEYLQDVCTVKTVCTILNEAVELPLKELTDYLINFVKDNSWEVFADESFEQLLTNAINMVLDITFEDLADIPSGLLDANVLVDLARKRKTKTQILLNENVAVPKYGVKVLEVNSYDLSLSLDHPYGFSL</sequence>
<dbReference type="InterPro" id="IPR011333">
    <property type="entry name" value="SKP1/BTB/POZ_sf"/>
</dbReference>
<dbReference type="GO" id="GO:0050804">
    <property type="term" value="P:modulation of chemical synaptic transmission"/>
    <property type="evidence" value="ECO:0007669"/>
    <property type="project" value="TreeGrafter"/>
</dbReference>
<dbReference type="AlphaFoldDB" id="A0A7E4V2M7"/>
<evidence type="ECO:0000313" key="3">
    <source>
        <dbReference type="WBParaSite" id="Pan_g15891.t1"/>
    </source>
</evidence>
<dbReference type="InterPro" id="IPR052407">
    <property type="entry name" value="BTB_POZ_domain_cont_9"/>
</dbReference>
<dbReference type="PANTHER" id="PTHR46306:SF1">
    <property type="entry name" value="BTB_POZ DOMAIN-CONTAINING PROTEIN 9"/>
    <property type="match status" value="1"/>
</dbReference>
<organism evidence="2 3">
    <name type="scientific">Panagrellus redivivus</name>
    <name type="common">Microworm</name>
    <dbReference type="NCBI Taxonomy" id="6233"/>
    <lineage>
        <taxon>Eukaryota</taxon>
        <taxon>Metazoa</taxon>
        <taxon>Ecdysozoa</taxon>
        <taxon>Nematoda</taxon>
        <taxon>Chromadorea</taxon>
        <taxon>Rhabditida</taxon>
        <taxon>Tylenchina</taxon>
        <taxon>Panagrolaimomorpha</taxon>
        <taxon>Panagrolaimoidea</taxon>
        <taxon>Panagrolaimidae</taxon>
        <taxon>Panagrellus</taxon>
    </lineage>
</organism>
<protein>
    <submittedName>
        <fullName evidence="3">BTB domain-containing protein</fullName>
    </submittedName>
</protein>
<dbReference type="WBParaSite" id="Pan_g15891.t1">
    <property type="protein sequence ID" value="Pan_g15891.t1"/>
    <property type="gene ID" value="Pan_g15891"/>
</dbReference>
<name>A0A7E4V2M7_PANRE</name>
<dbReference type="GO" id="GO:0048512">
    <property type="term" value="P:circadian behavior"/>
    <property type="evidence" value="ECO:0007669"/>
    <property type="project" value="TreeGrafter"/>
</dbReference>
<dbReference type="Pfam" id="PF00651">
    <property type="entry name" value="BTB"/>
    <property type="match status" value="1"/>
</dbReference>
<proteinExistence type="predicted"/>
<dbReference type="GO" id="GO:0008344">
    <property type="term" value="P:adult locomotory behavior"/>
    <property type="evidence" value="ECO:0007669"/>
    <property type="project" value="TreeGrafter"/>
</dbReference>
<keyword evidence="2" id="KW-1185">Reference proteome</keyword>